<evidence type="ECO:0000256" key="2">
    <source>
        <dbReference type="ARBA" id="ARBA00022741"/>
    </source>
</evidence>
<dbReference type="PANTHER" id="PTHR43788">
    <property type="entry name" value="DNA2/NAM7 HELICASE FAMILY MEMBER"/>
    <property type="match status" value="1"/>
</dbReference>
<evidence type="ECO:0000256" key="4">
    <source>
        <dbReference type="ARBA" id="ARBA00022806"/>
    </source>
</evidence>
<keyword evidence="5" id="KW-0067">ATP-binding</keyword>
<accession>A0ABM6PRP2</accession>
<dbReference type="Pfam" id="PF13087">
    <property type="entry name" value="AAA_12"/>
    <property type="match status" value="1"/>
</dbReference>
<gene>
    <name evidence="9" type="ORF">CSW10_02140</name>
</gene>
<dbReference type="Proteomes" id="UP000224629">
    <property type="component" value="Chromosome"/>
</dbReference>
<evidence type="ECO:0000259" key="7">
    <source>
        <dbReference type="Pfam" id="PF13086"/>
    </source>
</evidence>
<evidence type="ECO:0000313" key="10">
    <source>
        <dbReference type="Proteomes" id="UP000224629"/>
    </source>
</evidence>
<evidence type="ECO:0000259" key="8">
    <source>
        <dbReference type="Pfam" id="PF13087"/>
    </source>
</evidence>
<evidence type="ECO:0000256" key="1">
    <source>
        <dbReference type="ARBA" id="ARBA00007913"/>
    </source>
</evidence>
<name>A0ABM6PRP2_9BACT</name>
<dbReference type="InterPro" id="IPR041679">
    <property type="entry name" value="DNA2/NAM7-like_C"/>
</dbReference>
<proteinExistence type="inferred from homology"/>
<dbReference type="InterPro" id="IPR050534">
    <property type="entry name" value="Coronavir_polyprotein_1ab"/>
</dbReference>
<evidence type="ECO:0000313" key="9">
    <source>
        <dbReference type="EMBL" id="ATP59725.1"/>
    </source>
</evidence>
<sequence>MIKLLQPKFYPRGRFPSEPTKALSLMQQVVVNIAINEDFQNLDIKSVNGPPGTGKTTLLKEVFAELAVRQSFEMARSLQAKKTQQSEFYKSGQIGVLDEAIAKYGILVASSNNSAVNNIVEEFPKLDSIANIFKDLLINANYFADISKSNNQKDTSNSKNWGLFSYKAGKYENIQELLDLVNQVVKSLEDEKIDENEEVNVINDFLNSYSKITDLINEKQKVYEIRSTFTKSELDRIEKNDYNFFNTQIEFKQEKDDLLASVKFYEKKLTKHKSKWNLFLKLFSKKRKKVFQENEKNVEKWKDKIKESQLIISNIDKGINKILKIEHLVNELLQKSNKPLPKLMENYLDLSLDYEKLNLHTPWFDDEFRKKQTELFIKSLKVRKIFIDKNKKSISNAVKILSEKNESDQNCLITAWKWINLVIPVISTTFASLGNSMFRKITIPFIPNLFIDEAGQATPWSGVGAFFRAKKIMVIGDPSQIEPVVSLNEEIQKQVSDYFQLSNSDYLNYISAKSSIQTLADNISKYGHYYQDWSIEKWVGIPLVVHRRCTSPIFDIFNKISYNERMIQTIKEPGTAEWINVVDASQNKNDYFVEKDFNITKEKIRQLIINDKTIETDDIFIITPFTEIRDKILEKLGNEAKEDIISEIEIMRKISKIMRKNTGTIHTFQGREAKIVFLILGHIEKTKTFDWAMGNDNPNIINVAVSRAKEQLYVIGNKNLFCRKNTDDKNKNTINHCSNVVRVLIEKTSNVEWVDDKNKNY</sequence>
<dbReference type="Pfam" id="PF13086">
    <property type="entry name" value="AAA_11"/>
    <property type="match status" value="1"/>
</dbReference>
<reference evidence="9" key="1">
    <citation type="submission" date="2017-10" db="EMBL/GenBank/DDBJ databases">
        <title>Genome-wide analysis of the first isolated strain mycoplasma dispar GS01.</title>
        <authorList>
            <person name="Hao H."/>
            <person name="Chen S."/>
            <person name="Zhao P."/>
            <person name="Chu Y."/>
            <person name="Liu Y."/>
        </authorList>
    </citation>
    <scope>NUCLEOTIDE SEQUENCE [LARGE SCALE GENOMIC DNA]</scope>
    <source>
        <strain evidence="9">GS01</strain>
    </source>
</reference>
<evidence type="ECO:0000256" key="3">
    <source>
        <dbReference type="ARBA" id="ARBA00022801"/>
    </source>
</evidence>
<feature type="domain" description="DNA2/NAM7 helicase-like C-terminal" evidence="8">
    <location>
        <begin position="584"/>
        <end position="718"/>
    </location>
</feature>
<dbReference type="EMBL" id="CP024161">
    <property type="protein sequence ID" value="ATP59725.1"/>
    <property type="molecule type" value="Genomic_DNA"/>
</dbReference>
<dbReference type="RefSeq" id="WP_099451955.1">
    <property type="nucleotide sequence ID" value="NZ_CP024161.1"/>
</dbReference>
<keyword evidence="3" id="KW-0378">Hydrolase</keyword>
<evidence type="ECO:0008006" key="11">
    <source>
        <dbReference type="Google" id="ProtNLM"/>
    </source>
</evidence>
<keyword evidence="10" id="KW-1185">Reference proteome</keyword>
<evidence type="ECO:0000256" key="6">
    <source>
        <dbReference type="SAM" id="Coils"/>
    </source>
</evidence>
<dbReference type="PANTHER" id="PTHR43788:SF8">
    <property type="entry name" value="DNA-BINDING PROTEIN SMUBP-2"/>
    <property type="match status" value="1"/>
</dbReference>
<protein>
    <recommendedName>
        <fullName evidence="11">DNA helicase</fullName>
    </recommendedName>
</protein>
<keyword evidence="6" id="KW-0175">Coiled coil</keyword>
<dbReference type="InterPro" id="IPR027417">
    <property type="entry name" value="P-loop_NTPase"/>
</dbReference>
<feature type="coiled-coil region" evidence="6">
    <location>
        <begin position="171"/>
        <end position="198"/>
    </location>
</feature>
<organism evidence="9 10">
    <name type="scientific">Mesomycoplasma dispar</name>
    <dbReference type="NCBI Taxonomy" id="86660"/>
    <lineage>
        <taxon>Bacteria</taxon>
        <taxon>Bacillati</taxon>
        <taxon>Mycoplasmatota</taxon>
        <taxon>Mycoplasmoidales</taxon>
        <taxon>Metamycoplasmataceae</taxon>
        <taxon>Mesomycoplasma</taxon>
    </lineage>
</organism>
<keyword evidence="4" id="KW-0347">Helicase</keyword>
<feature type="domain" description="DNA2/NAM7 helicase helicase" evidence="7">
    <location>
        <begin position="34"/>
        <end position="485"/>
    </location>
</feature>
<dbReference type="InterPro" id="IPR041677">
    <property type="entry name" value="DNA2/NAM7_AAA_11"/>
</dbReference>
<comment type="similarity">
    <text evidence="1">Belongs to the DNA2/NAM7 helicase family.</text>
</comment>
<keyword evidence="2" id="KW-0547">Nucleotide-binding</keyword>
<dbReference type="Gene3D" id="3.40.50.300">
    <property type="entry name" value="P-loop containing nucleotide triphosphate hydrolases"/>
    <property type="match status" value="2"/>
</dbReference>
<dbReference type="SUPFAM" id="SSF52540">
    <property type="entry name" value="P-loop containing nucleoside triphosphate hydrolases"/>
    <property type="match status" value="1"/>
</dbReference>
<evidence type="ECO:0000256" key="5">
    <source>
        <dbReference type="ARBA" id="ARBA00022840"/>
    </source>
</evidence>